<keyword evidence="4" id="KW-1185">Reference proteome</keyword>
<organism evidence="3 4">
    <name type="scientific">Effusibacillus consociatus</name>
    <dbReference type="NCBI Taxonomy" id="1117041"/>
    <lineage>
        <taxon>Bacteria</taxon>
        <taxon>Bacillati</taxon>
        <taxon>Bacillota</taxon>
        <taxon>Bacilli</taxon>
        <taxon>Bacillales</taxon>
        <taxon>Alicyclobacillaceae</taxon>
        <taxon>Effusibacillus</taxon>
    </lineage>
</organism>
<dbReference type="Pfam" id="PF01903">
    <property type="entry name" value="CbiX"/>
    <property type="match status" value="1"/>
</dbReference>
<keyword evidence="1" id="KW-0479">Metal-binding</keyword>
<proteinExistence type="predicted"/>
<name>A0ABV9Q2H2_9BACL</name>
<dbReference type="Proteomes" id="UP001596002">
    <property type="component" value="Unassembled WGS sequence"/>
</dbReference>
<dbReference type="EMBL" id="JBHSHC010000033">
    <property type="protein sequence ID" value="MFC4766857.1"/>
    <property type="molecule type" value="Genomic_DNA"/>
</dbReference>
<dbReference type="PANTHER" id="PTHR33542">
    <property type="entry name" value="SIROHYDROCHLORIN FERROCHELATASE, CHLOROPLASTIC"/>
    <property type="match status" value="1"/>
</dbReference>
<keyword evidence="2" id="KW-0456">Lyase</keyword>
<comment type="caution">
    <text evidence="3">The sequence shown here is derived from an EMBL/GenBank/DDBJ whole genome shotgun (WGS) entry which is preliminary data.</text>
</comment>
<dbReference type="SUPFAM" id="SSF53800">
    <property type="entry name" value="Chelatase"/>
    <property type="match status" value="1"/>
</dbReference>
<accession>A0ABV9Q2H2</accession>
<dbReference type="RefSeq" id="WP_380024750.1">
    <property type="nucleotide sequence ID" value="NZ_JBHSHC010000033.1"/>
</dbReference>
<evidence type="ECO:0000256" key="2">
    <source>
        <dbReference type="ARBA" id="ARBA00023239"/>
    </source>
</evidence>
<dbReference type="Gene3D" id="3.40.50.1400">
    <property type="match status" value="1"/>
</dbReference>
<reference evidence="4" key="1">
    <citation type="journal article" date="2019" name="Int. J. Syst. Evol. Microbiol.">
        <title>The Global Catalogue of Microorganisms (GCM) 10K type strain sequencing project: providing services to taxonomists for standard genome sequencing and annotation.</title>
        <authorList>
            <consortium name="The Broad Institute Genomics Platform"/>
            <consortium name="The Broad Institute Genome Sequencing Center for Infectious Disease"/>
            <person name="Wu L."/>
            <person name="Ma J."/>
        </authorList>
    </citation>
    <scope>NUCLEOTIDE SEQUENCE [LARGE SCALE GENOMIC DNA]</scope>
    <source>
        <strain evidence="4">WYCCWR 12678</strain>
    </source>
</reference>
<dbReference type="InterPro" id="IPR002762">
    <property type="entry name" value="CbiX-like"/>
</dbReference>
<evidence type="ECO:0000313" key="4">
    <source>
        <dbReference type="Proteomes" id="UP001596002"/>
    </source>
</evidence>
<dbReference type="PANTHER" id="PTHR33542:SF3">
    <property type="entry name" value="SIROHYDROCHLORIN FERROCHELATASE, CHLOROPLASTIC"/>
    <property type="match status" value="1"/>
</dbReference>
<dbReference type="InterPro" id="IPR050963">
    <property type="entry name" value="Sirohydro_Cobaltochel/CbiX"/>
</dbReference>
<sequence>MHGILLVGHGSLLKHATGGMYQLAEEIRQRQGIEVVEVAFLDLCPPDIPTGVLSCVKKGVTDLTVIPYFLSDGFLMRKAERIVKQEVEDYRGMTMRFGDPIGFDPRIVHVLKDRIKEAWADQEESK</sequence>
<evidence type="ECO:0000256" key="1">
    <source>
        <dbReference type="ARBA" id="ARBA00022723"/>
    </source>
</evidence>
<gene>
    <name evidence="3" type="ORF">ACFO8Q_05680</name>
</gene>
<evidence type="ECO:0000313" key="3">
    <source>
        <dbReference type="EMBL" id="MFC4766857.1"/>
    </source>
</evidence>
<protein>
    <submittedName>
        <fullName evidence="3">Sirohydrochlorin chelatase</fullName>
    </submittedName>
</protein>